<dbReference type="EMBL" id="FQVT01000004">
    <property type="protein sequence ID" value="SHG07850.1"/>
    <property type="molecule type" value="Genomic_DNA"/>
</dbReference>
<dbReference type="Pfam" id="PF22807">
    <property type="entry name" value="TrAA12"/>
    <property type="match status" value="2"/>
</dbReference>
<protein>
    <recommendedName>
        <fullName evidence="1">Pyrroloquinoline quinone-dependent pyranose dehydrogenase beta-propeller domain-containing protein</fullName>
    </recommendedName>
</protein>
<feature type="domain" description="Pyrroloquinoline quinone-dependent pyranose dehydrogenase beta-propeller" evidence="1">
    <location>
        <begin position="105"/>
        <end position="303"/>
    </location>
</feature>
<proteinExistence type="predicted"/>
<dbReference type="SUPFAM" id="SSF50952">
    <property type="entry name" value="Soluble quinoprotein glucose dehydrogenase"/>
    <property type="match status" value="1"/>
</dbReference>
<evidence type="ECO:0000313" key="3">
    <source>
        <dbReference type="Proteomes" id="UP000183945"/>
    </source>
</evidence>
<dbReference type="InterPro" id="IPR054539">
    <property type="entry name" value="Beta-prop_PDH"/>
</dbReference>
<dbReference type="InterPro" id="IPR011042">
    <property type="entry name" value="6-blade_b-propeller_TolB-like"/>
</dbReference>
<reference evidence="3" key="1">
    <citation type="submission" date="2016-11" db="EMBL/GenBank/DDBJ databases">
        <authorList>
            <person name="Varghese N."/>
            <person name="Submissions S."/>
        </authorList>
    </citation>
    <scope>NUCLEOTIDE SEQUENCE [LARGE SCALE GENOMIC DNA]</scope>
    <source>
        <strain evidence="3">DSM 24579</strain>
    </source>
</reference>
<evidence type="ECO:0000313" key="2">
    <source>
        <dbReference type="EMBL" id="SHG07850.1"/>
    </source>
</evidence>
<dbReference type="AlphaFoldDB" id="A0A1M5GVW3"/>
<organism evidence="2 3">
    <name type="scientific">Salegentibacter echinorum</name>
    <dbReference type="NCBI Taxonomy" id="1073325"/>
    <lineage>
        <taxon>Bacteria</taxon>
        <taxon>Pseudomonadati</taxon>
        <taxon>Bacteroidota</taxon>
        <taxon>Flavobacteriia</taxon>
        <taxon>Flavobacteriales</taxon>
        <taxon>Flavobacteriaceae</taxon>
        <taxon>Salegentibacter</taxon>
    </lineage>
</organism>
<evidence type="ECO:0000259" key="1">
    <source>
        <dbReference type="Pfam" id="PF22807"/>
    </source>
</evidence>
<dbReference type="Proteomes" id="UP000183945">
    <property type="component" value="Unassembled WGS sequence"/>
</dbReference>
<keyword evidence="3" id="KW-1185">Reference proteome</keyword>
<dbReference type="InterPro" id="IPR011041">
    <property type="entry name" value="Quinoprot_gluc/sorb_DH_b-prop"/>
</dbReference>
<name>A0A1M5GVW3_SALEC</name>
<dbReference type="PANTHER" id="PTHR19328">
    <property type="entry name" value="HEDGEHOG-INTERACTING PROTEIN"/>
    <property type="match status" value="1"/>
</dbReference>
<dbReference type="Gene3D" id="2.120.10.30">
    <property type="entry name" value="TolB, C-terminal domain"/>
    <property type="match status" value="1"/>
</dbReference>
<accession>A0A1M5GVW3</accession>
<dbReference type="PANTHER" id="PTHR19328:SF55">
    <property type="entry name" value="BLR6566 PROTEIN"/>
    <property type="match status" value="1"/>
</dbReference>
<dbReference type="STRING" id="1073325.SAMN05444483_104333"/>
<gene>
    <name evidence="2" type="ORF">SAMN05444483_104333</name>
</gene>
<sequence>MAVKLNLIHEFFFTALKFRLILGSKALIMKKIVGILSLTFLFIFSAEVAAQVNENLSKEKKQELSKRPVDVVQTEIGELRLVPPYSSKPVAKESKVIGWDDKKPQAPAGFKVTKFAENLEHPRRTYIAPNDDIFVVESNTKNSANRVSLLVDSNGDGKANERKTFIENLNQPYGMLIVDDYFYVANTDGIFRYPYSEGDTKIEAEGEKILDLPAGGYNHHWTRNLIANEDGSKIYVSVGSSSNIGEYGMDKEKRRAAILEINPDGSGEKLYASGLRNPVGMDWNPVTGELWTAVNERDNLGNNLVPDYITSVKKGGWYGWPYSYFGQIKDPRWAEDPHTEMVEKTIVPDVPVGPHTASLGLAFYTGDKFPKKYNNGAFVGQHGSWNRAVFSGYKVVFVPFDENGKPGQPEDFLTGFIANEAQSEVHGRPVGISLTNNGELLVSDDDAGVIWKISAN</sequence>
<feature type="domain" description="Pyrroloquinoline quinone-dependent pyranose dehydrogenase beta-propeller" evidence="1">
    <location>
        <begin position="345"/>
        <end position="454"/>
    </location>
</feature>